<dbReference type="InterPro" id="IPR007829">
    <property type="entry name" value="TM2"/>
</dbReference>
<gene>
    <name evidence="7" type="ORF">GCM10007877_33440</name>
</gene>
<feature type="transmembrane region" description="Helical" evidence="5">
    <location>
        <begin position="61"/>
        <end position="81"/>
    </location>
</feature>
<evidence type="ECO:0000313" key="8">
    <source>
        <dbReference type="Proteomes" id="UP001156870"/>
    </source>
</evidence>
<evidence type="ECO:0000313" key="7">
    <source>
        <dbReference type="EMBL" id="GLS27625.1"/>
    </source>
</evidence>
<name>A0AA37TDC8_9GAMM</name>
<protein>
    <recommendedName>
        <fullName evidence="6">TM2 domain-containing protein</fullName>
    </recommendedName>
</protein>
<organism evidence="7 8">
    <name type="scientific">Marinibactrum halimedae</name>
    <dbReference type="NCBI Taxonomy" id="1444977"/>
    <lineage>
        <taxon>Bacteria</taxon>
        <taxon>Pseudomonadati</taxon>
        <taxon>Pseudomonadota</taxon>
        <taxon>Gammaproteobacteria</taxon>
        <taxon>Cellvibrionales</taxon>
        <taxon>Cellvibrionaceae</taxon>
        <taxon>Marinibactrum</taxon>
    </lineage>
</organism>
<evidence type="ECO:0000256" key="4">
    <source>
        <dbReference type="ARBA" id="ARBA00023136"/>
    </source>
</evidence>
<dbReference type="PANTHER" id="PTHR21016">
    <property type="entry name" value="BETA-AMYLOID BINDING PROTEIN-RELATED"/>
    <property type="match status" value="1"/>
</dbReference>
<evidence type="ECO:0000259" key="6">
    <source>
        <dbReference type="Pfam" id="PF05154"/>
    </source>
</evidence>
<feature type="transmembrane region" description="Helical" evidence="5">
    <location>
        <begin position="35"/>
        <end position="55"/>
    </location>
</feature>
<dbReference type="Pfam" id="PF05154">
    <property type="entry name" value="TM2"/>
    <property type="match status" value="2"/>
</dbReference>
<evidence type="ECO:0000256" key="3">
    <source>
        <dbReference type="ARBA" id="ARBA00022989"/>
    </source>
</evidence>
<evidence type="ECO:0000256" key="5">
    <source>
        <dbReference type="SAM" id="Phobius"/>
    </source>
</evidence>
<feature type="transmembrane region" description="Helical" evidence="5">
    <location>
        <begin position="102"/>
        <end position="120"/>
    </location>
</feature>
<dbReference type="Proteomes" id="UP001156870">
    <property type="component" value="Unassembled WGS sequence"/>
</dbReference>
<feature type="transmembrane region" description="Helical" evidence="5">
    <location>
        <begin position="126"/>
        <end position="145"/>
    </location>
</feature>
<dbReference type="GO" id="GO:0016020">
    <property type="term" value="C:membrane"/>
    <property type="evidence" value="ECO:0007669"/>
    <property type="project" value="UniProtKB-SubCell"/>
</dbReference>
<keyword evidence="2 5" id="KW-0812">Transmembrane</keyword>
<sequence>MHKDTYGNYQDPSIESRYATPTYQRREQRSHNTHSVVVGYVAWLFGFMGCHRFYFGKPVTGTLWFFTLGLLGIGWIIDLFLIPSMDRQADRRYEPGNINYSLTWILLVFLGVFGIHRMYMGKWLTGILYLFTFGLFGIGYLYDLWTLNDQIDDLNYEDNHYRR</sequence>
<dbReference type="InterPro" id="IPR050932">
    <property type="entry name" value="TM2D1-3-like"/>
</dbReference>
<dbReference type="PANTHER" id="PTHR21016:SF25">
    <property type="entry name" value="TM2 DOMAIN-CONTAINING PROTEIN DDB_G0277895-RELATED"/>
    <property type="match status" value="1"/>
</dbReference>
<keyword evidence="3 5" id="KW-1133">Transmembrane helix</keyword>
<keyword evidence="8" id="KW-1185">Reference proteome</keyword>
<accession>A0AA37TDC8</accession>
<evidence type="ECO:0000256" key="1">
    <source>
        <dbReference type="ARBA" id="ARBA00004141"/>
    </source>
</evidence>
<proteinExistence type="predicted"/>
<feature type="domain" description="TM2" evidence="6">
    <location>
        <begin position="99"/>
        <end position="145"/>
    </location>
</feature>
<feature type="domain" description="TM2" evidence="6">
    <location>
        <begin position="33"/>
        <end position="80"/>
    </location>
</feature>
<comment type="subcellular location">
    <subcellularLocation>
        <location evidence="1">Membrane</location>
        <topology evidence="1">Multi-pass membrane protein</topology>
    </subcellularLocation>
</comment>
<comment type="caution">
    <text evidence="7">The sequence shown here is derived from an EMBL/GenBank/DDBJ whole genome shotgun (WGS) entry which is preliminary data.</text>
</comment>
<dbReference type="AlphaFoldDB" id="A0AA37TDC8"/>
<keyword evidence="4 5" id="KW-0472">Membrane</keyword>
<dbReference type="EMBL" id="BSPD01000085">
    <property type="protein sequence ID" value="GLS27625.1"/>
    <property type="molecule type" value="Genomic_DNA"/>
</dbReference>
<reference evidence="7 8" key="1">
    <citation type="journal article" date="2014" name="Int. J. Syst. Evol. Microbiol.">
        <title>Complete genome sequence of Corynebacterium casei LMG S-19264T (=DSM 44701T), isolated from a smear-ripened cheese.</title>
        <authorList>
            <consortium name="US DOE Joint Genome Institute (JGI-PGF)"/>
            <person name="Walter F."/>
            <person name="Albersmeier A."/>
            <person name="Kalinowski J."/>
            <person name="Ruckert C."/>
        </authorList>
    </citation>
    <scope>NUCLEOTIDE SEQUENCE [LARGE SCALE GENOMIC DNA]</scope>
    <source>
        <strain evidence="7 8">NBRC 110095</strain>
    </source>
</reference>
<evidence type="ECO:0000256" key="2">
    <source>
        <dbReference type="ARBA" id="ARBA00022692"/>
    </source>
</evidence>